<keyword evidence="1" id="KW-0472">Membrane</keyword>
<accession>A0AA40F1B3</accession>
<name>A0AA40F1B3_9PEZI</name>
<evidence type="ECO:0000313" key="2">
    <source>
        <dbReference type="EMBL" id="KAK0749343.1"/>
    </source>
</evidence>
<keyword evidence="1" id="KW-0812">Transmembrane</keyword>
<protein>
    <submittedName>
        <fullName evidence="2">Uncharacterized protein</fullName>
    </submittedName>
</protein>
<feature type="transmembrane region" description="Helical" evidence="1">
    <location>
        <begin position="177"/>
        <end position="198"/>
    </location>
</feature>
<gene>
    <name evidence="2" type="ORF">B0T18DRAFT_103138</name>
</gene>
<reference evidence="2" key="1">
    <citation type="submission" date="2023-06" db="EMBL/GenBank/DDBJ databases">
        <title>Genome-scale phylogeny and comparative genomics of the fungal order Sordariales.</title>
        <authorList>
            <consortium name="Lawrence Berkeley National Laboratory"/>
            <person name="Hensen N."/>
            <person name="Bonometti L."/>
            <person name="Westerberg I."/>
            <person name="Brannstrom I.O."/>
            <person name="Guillou S."/>
            <person name="Cros-Aarteil S."/>
            <person name="Calhoun S."/>
            <person name="Haridas S."/>
            <person name="Kuo A."/>
            <person name="Mondo S."/>
            <person name="Pangilinan J."/>
            <person name="Riley R."/>
            <person name="LaButti K."/>
            <person name="Andreopoulos B."/>
            <person name="Lipzen A."/>
            <person name="Chen C."/>
            <person name="Yanf M."/>
            <person name="Daum C."/>
            <person name="Ng V."/>
            <person name="Clum A."/>
            <person name="Steindorff A."/>
            <person name="Ohm R."/>
            <person name="Martin F."/>
            <person name="Silar P."/>
            <person name="Natvig D."/>
            <person name="Lalanne C."/>
            <person name="Gautier V."/>
            <person name="Ament-velasquez S.L."/>
            <person name="Kruys A."/>
            <person name="Hutchinson M.I."/>
            <person name="Powell A.J."/>
            <person name="Barry K."/>
            <person name="Miller A.N."/>
            <person name="Grigoriev I.V."/>
            <person name="Debuchy R."/>
            <person name="Gladieux P."/>
            <person name="Thoren M.H."/>
            <person name="Johannesson H."/>
        </authorList>
    </citation>
    <scope>NUCLEOTIDE SEQUENCE</scope>
    <source>
        <strain evidence="2">SMH3187-1</strain>
    </source>
</reference>
<organism evidence="2 3">
    <name type="scientific">Schizothecium vesticola</name>
    <dbReference type="NCBI Taxonomy" id="314040"/>
    <lineage>
        <taxon>Eukaryota</taxon>
        <taxon>Fungi</taxon>
        <taxon>Dikarya</taxon>
        <taxon>Ascomycota</taxon>
        <taxon>Pezizomycotina</taxon>
        <taxon>Sordariomycetes</taxon>
        <taxon>Sordariomycetidae</taxon>
        <taxon>Sordariales</taxon>
        <taxon>Schizotheciaceae</taxon>
        <taxon>Schizothecium</taxon>
    </lineage>
</organism>
<evidence type="ECO:0000256" key="1">
    <source>
        <dbReference type="SAM" id="Phobius"/>
    </source>
</evidence>
<evidence type="ECO:0000313" key="3">
    <source>
        <dbReference type="Proteomes" id="UP001172155"/>
    </source>
</evidence>
<dbReference type="AlphaFoldDB" id="A0AA40F1B3"/>
<proteinExistence type="predicted"/>
<dbReference type="Proteomes" id="UP001172155">
    <property type="component" value="Unassembled WGS sequence"/>
</dbReference>
<comment type="caution">
    <text evidence="2">The sequence shown here is derived from an EMBL/GenBank/DDBJ whole genome shotgun (WGS) entry which is preliminary data.</text>
</comment>
<keyword evidence="3" id="KW-1185">Reference proteome</keyword>
<sequence length="231" mass="25759">MFLAIRSRWVGLFGTELRTRIFPSHVALVRRGEAIRSRGCQGVGVQPGGRCRRFYGVGWIPRHRGIDRAGGQKGWDGTFPLHPTCRKPCIWCSRLSPLPLLRHHFIVAENCFACCRRPALEGERRCPFPGHLDSCSPVTAAMSKTPANKSAAAPLPLRNAFIIDPPVGPYPYSGLQVFGYVVIGFFTTLSLVVCGLRVHSRRLIKGLYIGKLILHHTAAWLVGARWSCWVY</sequence>
<keyword evidence="1" id="KW-1133">Transmembrane helix</keyword>
<dbReference type="EMBL" id="JAUKUD010000003">
    <property type="protein sequence ID" value="KAK0749343.1"/>
    <property type="molecule type" value="Genomic_DNA"/>
</dbReference>